<proteinExistence type="predicted"/>
<sequence>MILRVPDYFDEFECIAGRCRHSCCAGWEVEIDEKTFDYYKAVPGAFGDRLRQNMSEGEEDSFILINNRCPFLNEKNLCDIYTELGEDTLCETCTDYPRVTFTYGNIMERCLGLSCEEACRLIFAEEKPFRIVEREIPDEPVPEQETQYADDTDEPEVDEDEEDVDTREDWEYIREARDYALALLQNREKPLGARLEEYLVFADRVQECLNWEEPWKIEAVIAEMKTEQKLPEYESDFALNQLEAMRERAGFYEPMEILDEEWPGTLAHLLETLAGEDKTEADYIGLHNEFAEFYHDRYYEWEQILCYFTYRHFMRAVYDYRFLSQAKLAVTSFLMIRDMDVVRYLDNGHRYSVEDRVDVARIYAREMEHSEENLENLAEDFDFEEIFSLEQMREQVRAIR</sequence>
<keyword evidence="2" id="KW-0966">Cell projection</keyword>
<feature type="compositionally biased region" description="Acidic residues" evidence="1">
    <location>
        <begin position="138"/>
        <end position="166"/>
    </location>
</feature>
<evidence type="ECO:0000313" key="3">
    <source>
        <dbReference type="Proteomes" id="UP000621540"/>
    </source>
</evidence>
<keyword evidence="2" id="KW-0969">Cilium</keyword>
<dbReference type="RefSeq" id="WP_186981537.1">
    <property type="nucleotide sequence ID" value="NZ_JACOQH010000001.1"/>
</dbReference>
<dbReference type="NCBIfam" id="NF038110">
    <property type="entry name" value="Lys_methyl_FliB"/>
    <property type="match status" value="1"/>
</dbReference>
<evidence type="ECO:0000313" key="2">
    <source>
        <dbReference type="EMBL" id="MBC5752871.1"/>
    </source>
</evidence>
<name>A0ABR7I7G8_9FIRM</name>
<evidence type="ECO:0000256" key="1">
    <source>
        <dbReference type="SAM" id="MobiDB-lite"/>
    </source>
</evidence>
<protein>
    <submittedName>
        <fullName evidence="2">Flagellin lysine-N-methylase</fullName>
        <ecNumber evidence="2">2.1.1.-</ecNumber>
    </submittedName>
</protein>
<gene>
    <name evidence="2" type="primary">fliB</name>
    <name evidence="2" type="ORF">H8Z76_02325</name>
</gene>
<feature type="region of interest" description="Disordered" evidence="1">
    <location>
        <begin position="135"/>
        <end position="166"/>
    </location>
</feature>
<dbReference type="EMBL" id="JACOQH010000001">
    <property type="protein sequence ID" value="MBC5752871.1"/>
    <property type="molecule type" value="Genomic_DNA"/>
</dbReference>
<reference evidence="2 3" key="1">
    <citation type="submission" date="2020-08" db="EMBL/GenBank/DDBJ databases">
        <title>Genome public.</title>
        <authorList>
            <person name="Liu C."/>
            <person name="Sun Q."/>
        </authorList>
    </citation>
    <scope>NUCLEOTIDE SEQUENCE [LARGE SCALE GENOMIC DNA]</scope>
    <source>
        <strain evidence="2 3">BX0805</strain>
    </source>
</reference>
<comment type="caution">
    <text evidence="2">The sequence shown here is derived from an EMBL/GenBank/DDBJ whole genome shotgun (WGS) entry which is preliminary data.</text>
</comment>
<keyword evidence="2" id="KW-0282">Flagellum</keyword>
<dbReference type="Proteomes" id="UP000621540">
    <property type="component" value="Unassembled WGS sequence"/>
</dbReference>
<organism evidence="2 3">
    <name type="scientific">Roseburia yibonii</name>
    <dbReference type="NCBI Taxonomy" id="2763063"/>
    <lineage>
        <taxon>Bacteria</taxon>
        <taxon>Bacillati</taxon>
        <taxon>Bacillota</taxon>
        <taxon>Clostridia</taxon>
        <taxon>Lachnospirales</taxon>
        <taxon>Lachnospiraceae</taxon>
        <taxon>Roseburia</taxon>
    </lineage>
</organism>
<accession>A0ABR7I7G8</accession>
<keyword evidence="2" id="KW-0808">Transferase</keyword>
<dbReference type="GO" id="GO:0008168">
    <property type="term" value="F:methyltransferase activity"/>
    <property type="evidence" value="ECO:0007669"/>
    <property type="project" value="UniProtKB-KW"/>
</dbReference>
<dbReference type="EC" id="2.1.1.-" evidence="2"/>
<dbReference type="GO" id="GO:0032259">
    <property type="term" value="P:methylation"/>
    <property type="evidence" value="ECO:0007669"/>
    <property type="project" value="UniProtKB-KW"/>
</dbReference>
<keyword evidence="2" id="KW-0489">Methyltransferase</keyword>
<keyword evidence="3" id="KW-1185">Reference proteome</keyword>